<dbReference type="InterPro" id="IPR029018">
    <property type="entry name" value="Hex-like_dom2"/>
</dbReference>
<dbReference type="EMBL" id="JBDKWZ010000002">
    <property type="protein sequence ID" value="MEN7547183.1"/>
    <property type="molecule type" value="Genomic_DNA"/>
</dbReference>
<organism evidence="5 6">
    <name type="scientific">Rapidithrix thailandica</name>
    <dbReference type="NCBI Taxonomy" id="413964"/>
    <lineage>
        <taxon>Bacteria</taxon>
        <taxon>Pseudomonadati</taxon>
        <taxon>Bacteroidota</taxon>
        <taxon>Cytophagia</taxon>
        <taxon>Cytophagales</taxon>
        <taxon>Flammeovirgaceae</taxon>
        <taxon>Rapidithrix</taxon>
    </lineage>
</organism>
<evidence type="ECO:0000313" key="6">
    <source>
        <dbReference type="Proteomes" id="UP001403385"/>
    </source>
</evidence>
<dbReference type="InterPro" id="IPR024733">
    <property type="entry name" value="NAGLU_tim-barrel"/>
</dbReference>
<accession>A0AAW9S470</accession>
<sequence length="737" mass="85537">MKLKIEIFFFAFCFLVFGCKTTTTTEVKHNHSSGLAVSRLAERLLPEHVSQLVFEEIVLLESGQDVFELETINGKLHIRGNNPVSRATGLNWYLKYYTHSHIAWGASQLDLPEKLPEVKTKVRKVTRQVKRYYLNYCTYSYSMAWWDWERWEKEIDWMALHGINMPLLVLGEEAVWQNTLQRLGYADSEIKEFISGPAFFAWWHMNNLEAWGGPLPDNWIKKQVVLRNKIQQRMEDYGMTPVFQGFYGMVPNSLKAKRPEANIHDPGLWCGFRRPAFLMPSDSLFDEMASIYYEEQNKLFGKAAYYGGDPFHEGGNTEGVDLAAAGKTVMAAMKKANPEAAWVLQAWHANPRQQMIEGLPQGDVTVLDLNTEDRPLWGEPNFKQYRENGFGKHEWIWCMLHNFGGNVGMYGRMERVVEGFFTAKNHPNGQQLVGIGATPEGIENNPVMYELLFELPWHDKKLVLEDWITEYAMYRYGKKSESLENAWMVLKNTVYNNAQPQQGTSESVLCARPALQIDHVSGWGSTRLYYQPDTLIQAWTEFLTVTDEFKEVDTYRYDLVDLTRQVLANRANVLHKQIVAAYKEKNKKKFQKLKNAFLTLLLDQDRLLSTREEFMLGPWIAAARAKGDKPVEKDLYEWNARVQITTWGPREAADGGSLHEYSHREWSGLLKDFYYPRWKMFFDNLENHLNGKPLKNLDFYAWEEAWTKQKNPFSLQTQGDEIEVVKALYKKYGGLKN</sequence>
<evidence type="ECO:0000256" key="1">
    <source>
        <dbReference type="ARBA" id="ARBA00022801"/>
    </source>
</evidence>
<feature type="domain" description="Alpha-N-acetylglucosaminidase C-terminal" evidence="4">
    <location>
        <begin position="467"/>
        <end position="731"/>
    </location>
</feature>
<gene>
    <name evidence="5" type="ORF">AAG747_04645</name>
</gene>
<name>A0AAW9S470_9BACT</name>
<proteinExistence type="predicted"/>
<dbReference type="Gene3D" id="3.20.20.80">
    <property type="entry name" value="Glycosidases"/>
    <property type="match status" value="1"/>
</dbReference>
<dbReference type="PANTHER" id="PTHR12872">
    <property type="entry name" value="ALPHA-N-ACETYLGLUCOSAMINIDASE"/>
    <property type="match status" value="1"/>
</dbReference>
<comment type="caution">
    <text evidence="5">The sequence shown here is derived from an EMBL/GenBank/DDBJ whole genome shotgun (WGS) entry which is preliminary data.</text>
</comment>
<dbReference type="PROSITE" id="PS51257">
    <property type="entry name" value="PROKAR_LIPOPROTEIN"/>
    <property type="match status" value="1"/>
</dbReference>
<dbReference type="RefSeq" id="WP_346819968.1">
    <property type="nucleotide sequence ID" value="NZ_JBDKWZ010000002.1"/>
</dbReference>
<dbReference type="InterPro" id="IPR024732">
    <property type="entry name" value="NAGLU_C"/>
</dbReference>
<evidence type="ECO:0000313" key="5">
    <source>
        <dbReference type="EMBL" id="MEN7547183.1"/>
    </source>
</evidence>
<keyword evidence="1" id="KW-0378">Hydrolase</keyword>
<reference evidence="5 6" key="1">
    <citation type="submission" date="2024-04" db="EMBL/GenBank/DDBJ databases">
        <title>Novel genus in family Flammeovirgaceae.</title>
        <authorList>
            <person name="Nguyen T.H."/>
            <person name="Vuong T.Q."/>
            <person name="Le H."/>
            <person name="Kim S.-G."/>
        </authorList>
    </citation>
    <scope>NUCLEOTIDE SEQUENCE [LARGE SCALE GENOMIC DNA]</scope>
    <source>
        <strain evidence="5 6">JCM 23209</strain>
    </source>
</reference>
<dbReference type="Pfam" id="PF12971">
    <property type="entry name" value="NAGLU_N"/>
    <property type="match status" value="1"/>
</dbReference>
<dbReference type="AlphaFoldDB" id="A0AAW9S470"/>
<dbReference type="Pfam" id="PF12972">
    <property type="entry name" value="NAGLU_C"/>
    <property type="match status" value="1"/>
</dbReference>
<protein>
    <submittedName>
        <fullName evidence="5">Alpha-N-acetylglucosaminidase</fullName>
    </submittedName>
</protein>
<dbReference type="Gene3D" id="1.20.120.670">
    <property type="entry name" value="N-acetyl-b-d-glucoasminidase"/>
    <property type="match status" value="1"/>
</dbReference>
<evidence type="ECO:0000259" key="2">
    <source>
        <dbReference type="Pfam" id="PF05089"/>
    </source>
</evidence>
<dbReference type="Proteomes" id="UP001403385">
    <property type="component" value="Unassembled WGS sequence"/>
</dbReference>
<keyword evidence="6" id="KW-1185">Reference proteome</keyword>
<dbReference type="Pfam" id="PF05089">
    <property type="entry name" value="NAGLU"/>
    <property type="match status" value="1"/>
</dbReference>
<feature type="domain" description="Alpha-N-acetylglucosaminidase tim-barrel" evidence="2">
    <location>
        <begin position="131"/>
        <end position="458"/>
    </location>
</feature>
<dbReference type="GO" id="GO:0016787">
    <property type="term" value="F:hydrolase activity"/>
    <property type="evidence" value="ECO:0007669"/>
    <property type="project" value="UniProtKB-KW"/>
</dbReference>
<evidence type="ECO:0000259" key="3">
    <source>
        <dbReference type="Pfam" id="PF12971"/>
    </source>
</evidence>
<dbReference type="Gene3D" id="3.30.379.10">
    <property type="entry name" value="Chitobiase/beta-hexosaminidase domain 2-like"/>
    <property type="match status" value="1"/>
</dbReference>
<evidence type="ECO:0000259" key="4">
    <source>
        <dbReference type="Pfam" id="PF12972"/>
    </source>
</evidence>
<dbReference type="InterPro" id="IPR007781">
    <property type="entry name" value="NAGLU"/>
</dbReference>
<dbReference type="InterPro" id="IPR024240">
    <property type="entry name" value="NAGLU_N"/>
</dbReference>
<dbReference type="PANTHER" id="PTHR12872:SF1">
    <property type="entry name" value="ALPHA-N-ACETYLGLUCOSAMINIDASE"/>
    <property type="match status" value="1"/>
</dbReference>
<feature type="domain" description="Alpha-N-acetylglucosaminidase N-terminal" evidence="3">
    <location>
        <begin position="36"/>
        <end position="116"/>
    </location>
</feature>
<dbReference type="GO" id="GO:0005975">
    <property type="term" value="P:carbohydrate metabolic process"/>
    <property type="evidence" value="ECO:0007669"/>
    <property type="project" value="UniProtKB-ARBA"/>
</dbReference>